<keyword evidence="2" id="KW-1185">Reference proteome</keyword>
<feature type="compositionally biased region" description="Basic and acidic residues" evidence="1">
    <location>
        <begin position="26"/>
        <end position="35"/>
    </location>
</feature>
<evidence type="ECO:0000313" key="3">
    <source>
        <dbReference type="WBParaSite" id="GPLIN_000896400"/>
    </source>
</evidence>
<accession>A0A183C7W8</accession>
<proteinExistence type="predicted"/>
<dbReference type="Proteomes" id="UP000050741">
    <property type="component" value="Unassembled WGS sequence"/>
</dbReference>
<reference evidence="3" key="2">
    <citation type="submission" date="2016-06" db="UniProtKB">
        <authorList>
            <consortium name="WormBaseParasite"/>
        </authorList>
    </citation>
    <scope>IDENTIFICATION</scope>
</reference>
<dbReference type="AlphaFoldDB" id="A0A183C7W8"/>
<evidence type="ECO:0000313" key="2">
    <source>
        <dbReference type="Proteomes" id="UP000050741"/>
    </source>
</evidence>
<sequence>MKSSASQTPREQKKKKKKEEEEEQKEEMQKKKEEEKQQEEEELQSMGEEKNRKGRIDWKDYQLDVETVEQVRELLESTGLNDDQEPLEEGELTDDSNRKSPTVTSFY</sequence>
<reference evidence="2" key="1">
    <citation type="submission" date="2014-05" db="EMBL/GenBank/DDBJ databases">
        <title>The genome and life-stage specific transcriptomes of Globodera pallida elucidate key aspects of plant parasitism by a cyst nematode.</title>
        <authorList>
            <person name="Cotton J.A."/>
            <person name="Lilley C.J."/>
            <person name="Jones L.M."/>
            <person name="Kikuchi T."/>
            <person name="Reid A.J."/>
            <person name="Thorpe P."/>
            <person name="Tsai I.J."/>
            <person name="Beasley H."/>
            <person name="Blok V."/>
            <person name="Cock P.J.A."/>
            <person name="Van den Akker S.E."/>
            <person name="Holroyd N."/>
            <person name="Hunt M."/>
            <person name="Mantelin S."/>
            <person name="Naghra H."/>
            <person name="Pain A."/>
            <person name="Palomares-Rius J.E."/>
            <person name="Zarowiecki M."/>
            <person name="Berriman M."/>
            <person name="Jones J.T."/>
            <person name="Urwin P.E."/>
        </authorList>
    </citation>
    <scope>NUCLEOTIDE SEQUENCE [LARGE SCALE GENOMIC DNA]</scope>
    <source>
        <strain evidence="2">Lindley</strain>
    </source>
</reference>
<name>A0A183C7W8_GLOPA</name>
<organism evidence="2 3">
    <name type="scientific">Globodera pallida</name>
    <name type="common">Potato cyst nematode worm</name>
    <name type="synonym">Heterodera pallida</name>
    <dbReference type="NCBI Taxonomy" id="36090"/>
    <lineage>
        <taxon>Eukaryota</taxon>
        <taxon>Metazoa</taxon>
        <taxon>Ecdysozoa</taxon>
        <taxon>Nematoda</taxon>
        <taxon>Chromadorea</taxon>
        <taxon>Rhabditida</taxon>
        <taxon>Tylenchina</taxon>
        <taxon>Tylenchomorpha</taxon>
        <taxon>Tylenchoidea</taxon>
        <taxon>Heteroderidae</taxon>
        <taxon>Heteroderinae</taxon>
        <taxon>Globodera</taxon>
    </lineage>
</organism>
<feature type="compositionally biased region" description="Basic and acidic residues" evidence="1">
    <location>
        <begin position="47"/>
        <end position="62"/>
    </location>
</feature>
<feature type="compositionally biased region" description="Acidic residues" evidence="1">
    <location>
        <begin position="82"/>
        <end position="94"/>
    </location>
</feature>
<dbReference type="WBParaSite" id="GPLIN_000896400">
    <property type="protein sequence ID" value="GPLIN_000896400"/>
    <property type="gene ID" value="GPLIN_000896400"/>
</dbReference>
<protein>
    <submittedName>
        <fullName evidence="3">Protein MNN4-like</fullName>
    </submittedName>
</protein>
<feature type="region of interest" description="Disordered" evidence="1">
    <location>
        <begin position="1"/>
        <end position="107"/>
    </location>
</feature>
<evidence type="ECO:0000256" key="1">
    <source>
        <dbReference type="SAM" id="MobiDB-lite"/>
    </source>
</evidence>